<dbReference type="OrthoDB" id="529575at2"/>
<dbReference type="AlphaFoldDB" id="A0A4Q9G4K2"/>
<name>A0A4Q9G4K2_9RHOB</name>
<dbReference type="EMBL" id="SISK01000001">
    <property type="protein sequence ID" value="TBN43617.1"/>
    <property type="molecule type" value="Genomic_DNA"/>
</dbReference>
<dbReference type="Pfam" id="PF13391">
    <property type="entry name" value="HNH_2"/>
    <property type="match status" value="1"/>
</dbReference>
<gene>
    <name evidence="2" type="ORF">EYE42_00265</name>
</gene>
<evidence type="ECO:0000313" key="2">
    <source>
        <dbReference type="EMBL" id="TBN43617.1"/>
    </source>
</evidence>
<accession>A0A4Q9G4K2</accession>
<dbReference type="Proteomes" id="UP000293520">
    <property type="component" value="Unassembled WGS sequence"/>
</dbReference>
<feature type="domain" description="HNH nuclease" evidence="1">
    <location>
        <begin position="131"/>
        <end position="180"/>
    </location>
</feature>
<dbReference type="GO" id="GO:0004519">
    <property type="term" value="F:endonuclease activity"/>
    <property type="evidence" value="ECO:0007669"/>
    <property type="project" value="UniProtKB-KW"/>
</dbReference>
<keyword evidence="2" id="KW-0255">Endonuclease</keyword>
<sequence length="229" mass="25462">MADLIFDRKHAMEAIRLAKTNGQEWLYESYPKPNGQKRRSSTGFLMHEGAAYPVKPLGRLANEIAGNPMTANPITNVFRKYFEKLGFQLIDSPEDEAENATERQRRLAEVWERPGQARFRRAVFEMFGARCVVTGCETLMALEAAHVLPVSSGGGDEGWNGIPLRADLHRLFDAGAIMIDPTSWKLSVADAVREEYGQYHGLDLEPVIAEIDGAAELAAALRKRMAMIG</sequence>
<keyword evidence="2" id="KW-0540">Nuclease</keyword>
<dbReference type="InterPro" id="IPR003615">
    <property type="entry name" value="HNH_nuc"/>
</dbReference>
<organism evidence="2 3">
    <name type="scientific">Paracoccus subflavus</name>
    <dbReference type="NCBI Taxonomy" id="2528244"/>
    <lineage>
        <taxon>Bacteria</taxon>
        <taxon>Pseudomonadati</taxon>
        <taxon>Pseudomonadota</taxon>
        <taxon>Alphaproteobacteria</taxon>
        <taxon>Rhodobacterales</taxon>
        <taxon>Paracoccaceae</taxon>
        <taxon>Paracoccus</taxon>
    </lineage>
</organism>
<keyword evidence="2" id="KW-0378">Hydrolase</keyword>
<evidence type="ECO:0000313" key="3">
    <source>
        <dbReference type="Proteomes" id="UP000293520"/>
    </source>
</evidence>
<comment type="caution">
    <text evidence="2">The sequence shown here is derived from an EMBL/GenBank/DDBJ whole genome shotgun (WGS) entry which is preliminary data.</text>
</comment>
<protein>
    <submittedName>
        <fullName evidence="2">HNH endonuclease</fullName>
    </submittedName>
</protein>
<proteinExistence type="predicted"/>
<keyword evidence="3" id="KW-1185">Reference proteome</keyword>
<evidence type="ECO:0000259" key="1">
    <source>
        <dbReference type="Pfam" id="PF13391"/>
    </source>
</evidence>
<reference evidence="2 3" key="1">
    <citation type="submission" date="2019-02" db="EMBL/GenBank/DDBJ databases">
        <title>Paracoccus subflavus sp. nov., isolated from marine sediment of the Pacific Ocean.</title>
        <authorList>
            <person name="Zhang G."/>
        </authorList>
    </citation>
    <scope>NUCLEOTIDE SEQUENCE [LARGE SCALE GENOMIC DNA]</scope>
    <source>
        <strain evidence="2 3">GY0581</strain>
    </source>
</reference>